<evidence type="ECO:0000313" key="2">
    <source>
        <dbReference type="EMBL" id="KTD76514.1"/>
    </source>
</evidence>
<dbReference type="EMBL" id="LNZB01000051">
    <property type="protein sequence ID" value="KTD76514.1"/>
    <property type="molecule type" value="Genomic_DNA"/>
</dbReference>
<feature type="signal peptide" evidence="1">
    <location>
        <begin position="1"/>
        <end position="25"/>
    </location>
</feature>
<dbReference type="InterPro" id="IPR032540">
    <property type="entry name" value="DUF4949"/>
</dbReference>
<dbReference type="RefSeq" id="WP_058480866.1">
    <property type="nucleotide sequence ID" value="NZ_CAAAIQ010000001.1"/>
</dbReference>
<gene>
    <name evidence="2" type="primary">hbp</name>
    <name evidence="2" type="ORF">Lwal_2236</name>
</gene>
<dbReference type="STRING" id="66969.Lwal_2236"/>
<sequence>MMYKSKLIVLLSSVLWATASLAGHAKPEACPSINSIQAEGVSMSSEIVQGVYLTYNLNHYNTSYNWVFIVGPILAEDDDNAIVEGNKSLSMMSGNPNPEDDGDGNWICEYTMNSEDMAAFAVEADDMISPLKMTRYFRKGR</sequence>
<comment type="caution">
    <text evidence="2">The sequence shown here is derived from an EMBL/GenBank/DDBJ whole genome shotgun (WGS) entry which is preliminary data.</text>
</comment>
<dbReference type="AlphaFoldDB" id="A0A0W1A577"/>
<protein>
    <submittedName>
        <fullName evidence="2">Hemin binding protein</fullName>
    </submittedName>
</protein>
<keyword evidence="1" id="KW-0732">Signal</keyword>
<evidence type="ECO:0000313" key="3">
    <source>
        <dbReference type="Proteomes" id="UP000054729"/>
    </source>
</evidence>
<proteinExistence type="predicted"/>
<evidence type="ECO:0000256" key="1">
    <source>
        <dbReference type="SAM" id="SignalP"/>
    </source>
</evidence>
<accession>A0A0W1A577</accession>
<name>A0A0W1A577_9GAMM</name>
<dbReference type="PATRIC" id="fig|66969.6.peg.2432"/>
<feature type="chain" id="PRO_5006919381" evidence="1">
    <location>
        <begin position="26"/>
        <end position="141"/>
    </location>
</feature>
<reference evidence="2 3" key="1">
    <citation type="submission" date="2015-11" db="EMBL/GenBank/DDBJ databases">
        <title>Genomic analysis of 38 Legionella species identifies large and diverse effector repertoires.</title>
        <authorList>
            <person name="Burstein D."/>
            <person name="Amaro F."/>
            <person name="Zusman T."/>
            <person name="Lifshitz Z."/>
            <person name="Cohen O."/>
            <person name="Gilbert J.A."/>
            <person name="Pupko T."/>
            <person name="Shuman H.A."/>
            <person name="Segal G."/>
        </authorList>
    </citation>
    <scope>NUCLEOTIDE SEQUENCE [LARGE SCALE GENOMIC DNA]</scope>
    <source>
        <strain evidence="2 3">ATCC 51914</strain>
    </source>
</reference>
<organism evidence="2 3">
    <name type="scientific">Legionella waltersii</name>
    <dbReference type="NCBI Taxonomy" id="66969"/>
    <lineage>
        <taxon>Bacteria</taxon>
        <taxon>Pseudomonadati</taxon>
        <taxon>Pseudomonadota</taxon>
        <taxon>Gammaproteobacteria</taxon>
        <taxon>Legionellales</taxon>
        <taxon>Legionellaceae</taxon>
        <taxon>Legionella</taxon>
    </lineage>
</organism>
<dbReference type="Pfam" id="PF16307">
    <property type="entry name" value="DUF4949"/>
    <property type="match status" value="1"/>
</dbReference>
<dbReference type="Proteomes" id="UP000054729">
    <property type="component" value="Unassembled WGS sequence"/>
</dbReference>
<keyword evidence="3" id="KW-1185">Reference proteome</keyword>
<dbReference type="OrthoDB" id="5638967at2"/>